<dbReference type="GO" id="GO:0008270">
    <property type="term" value="F:zinc ion binding"/>
    <property type="evidence" value="ECO:0007669"/>
    <property type="project" value="InterPro"/>
</dbReference>
<evidence type="ECO:0000259" key="3">
    <source>
        <dbReference type="Pfam" id="PF08797"/>
    </source>
</evidence>
<keyword evidence="1" id="KW-0479">Metal-binding</keyword>
<dbReference type="RefSeq" id="WP_003321589.1">
    <property type="nucleotide sequence ID" value="NZ_ALPT02000114.1"/>
</dbReference>
<accession>A0A4S4K1H8</accession>
<dbReference type="Gene3D" id="3.30.70.2330">
    <property type="match status" value="1"/>
</dbReference>
<evidence type="ECO:0000256" key="1">
    <source>
        <dbReference type="ARBA" id="ARBA00022723"/>
    </source>
</evidence>
<organism evidence="4 5">
    <name type="scientific">Alkalihalobacillus alcalophilus ATCC 27647 = CGMCC 1.3604</name>
    <dbReference type="NCBI Taxonomy" id="1218173"/>
    <lineage>
        <taxon>Bacteria</taxon>
        <taxon>Bacillati</taxon>
        <taxon>Bacillota</taxon>
        <taxon>Bacilli</taxon>
        <taxon>Bacillales</taxon>
        <taxon>Bacillaceae</taxon>
        <taxon>Alkalihalobacillus</taxon>
    </lineage>
</organism>
<name>A0A4S4K1H8_ALKAL</name>
<proteinExistence type="predicted"/>
<gene>
    <name evidence="4" type="ORF">AJ85_04745</name>
</gene>
<feature type="domain" description="HIRAN" evidence="3">
    <location>
        <begin position="77"/>
        <end position="149"/>
    </location>
</feature>
<protein>
    <recommendedName>
        <fullName evidence="3">HIRAN domain-containing protein</fullName>
    </recommendedName>
</protein>
<dbReference type="GO" id="GO:0003676">
    <property type="term" value="F:nucleic acid binding"/>
    <property type="evidence" value="ECO:0007669"/>
    <property type="project" value="InterPro"/>
</dbReference>
<dbReference type="Pfam" id="PF08797">
    <property type="entry name" value="HIRAN"/>
    <property type="match status" value="1"/>
</dbReference>
<dbReference type="EMBL" id="JALP01000068">
    <property type="protein sequence ID" value="THG91463.1"/>
    <property type="molecule type" value="Genomic_DNA"/>
</dbReference>
<evidence type="ECO:0000256" key="2">
    <source>
        <dbReference type="ARBA" id="ARBA00022801"/>
    </source>
</evidence>
<dbReference type="AlphaFoldDB" id="A0A4S4K1H8"/>
<dbReference type="Proteomes" id="UP000297014">
    <property type="component" value="Unassembled WGS sequence"/>
</dbReference>
<reference evidence="4 5" key="1">
    <citation type="submission" date="2014-01" db="EMBL/GenBank/DDBJ databases">
        <title>Draft genome sequencing of Bacillus alcalophilus CGMCC 1.3604.</title>
        <authorList>
            <person name="Yang J."/>
            <person name="Diao L."/>
            <person name="Yang S."/>
        </authorList>
    </citation>
    <scope>NUCLEOTIDE SEQUENCE [LARGE SCALE GENOMIC DNA]</scope>
    <source>
        <strain evidence="4 5">CGMCC 1.3604</strain>
    </source>
</reference>
<dbReference type="OrthoDB" id="9816323at2"/>
<sequence length="158" mass="18369">MENRKRKYTTEELRNIRRKVMTITAYLIESSKYNRSKAMKVAWNMIKQVFYTKVNVSFGNRQTALNHLQHYNPRRIKITLQHEPTNPFDRNAIAVIVTVIGKDSYQVGYIKKAFAEVYALLLKKGLHIQATFEGITGENKVLIMVLISVMLCNRLCCL</sequence>
<keyword evidence="2" id="KW-0378">Hydrolase</keyword>
<dbReference type="GO" id="GO:0016818">
    <property type="term" value="F:hydrolase activity, acting on acid anhydrides, in phosphorus-containing anhydrides"/>
    <property type="evidence" value="ECO:0007669"/>
    <property type="project" value="InterPro"/>
</dbReference>
<comment type="caution">
    <text evidence="4">The sequence shown here is derived from an EMBL/GenBank/DDBJ whole genome shotgun (WGS) entry which is preliminary data.</text>
</comment>
<evidence type="ECO:0000313" key="4">
    <source>
        <dbReference type="EMBL" id="THG91463.1"/>
    </source>
</evidence>
<dbReference type="InterPro" id="IPR014905">
    <property type="entry name" value="HIRAN"/>
</dbReference>
<evidence type="ECO:0000313" key="5">
    <source>
        <dbReference type="Proteomes" id="UP000297014"/>
    </source>
</evidence>